<keyword evidence="3 8" id="KW-0808">Transferase</keyword>
<gene>
    <name evidence="8" type="primary">rpoA2</name>
</gene>
<dbReference type="PANTHER" id="PTHR19376:SF32">
    <property type="entry name" value="DNA-DIRECTED RNA POLYMERASE III SUBUNIT RPC1"/>
    <property type="match status" value="1"/>
</dbReference>
<name>A0A075H4K0_9EURY</name>
<dbReference type="SUPFAM" id="SSF64484">
    <property type="entry name" value="beta and beta-prime subunits of DNA dependent RNA-polymerase"/>
    <property type="match status" value="1"/>
</dbReference>
<dbReference type="GO" id="GO:0003899">
    <property type="term" value="F:DNA-directed RNA polymerase activity"/>
    <property type="evidence" value="ECO:0007669"/>
    <property type="project" value="UniProtKB-EC"/>
</dbReference>
<reference evidence="8" key="1">
    <citation type="journal article" date="2014" name="Genome Biol. Evol.">
        <title>Pangenome evidence for extensive interdomain horizontal transfer affecting lineage core and shell genes in uncultured planktonic thaumarchaeota and euryarchaeota.</title>
        <authorList>
            <person name="Deschamps P."/>
            <person name="Zivanovic Y."/>
            <person name="Moreira D."/>
            <person name="Rodriguez-Valera F."/>
            <person name="Lopez-Garcia P."/>
        </authorList>
    </citation>
    <scope>NUCLEOTIDE SEQUENCE</scope>
</reference>
<comment type="catalytic activity">
    <reaction evidence="6">
        <text>RNA(n) + a ribonucleoside 5'-triphosphate = RNA(n+1) + diphosphate</text>
        <dbReference type="Rhea" id="RHEA:21248"/>
        <dbReference type="Rhea" id="RHEA-COMP:14527"/>
        <dbReference type="Rhea" id="RHEA-COMP:17342"/>
        <dbReference type="ChEBI" id="CHEBI:33019"/>
        <dbReference type="ChEBI" id="CHEBI:61557"/>
        <dbReference type="ChEBI" id="CHEBI:140395"/>
        <dbReference type="EC" id="2.7.7.6"/>
    </reaction>
</comment>
<dbReference type="GO" id="GO:0000428">
    <property type="term" value="C:DNA-directed RNA polymerase complex"/>
    <property type="evidence" value="ECO:0007669"/>
    <property type="project" value="UniProtKB-KW"/>
</dbReference>
<evidence type="ECO:0000256" key="2">
    <source>
        <dbReference type="ARBA" id="ARBA00022478"/>
    </source>
</evidence>
<dbReference type="EMBL" id="KF900912">
    <property type="protein sequence ID" value="AIF11231.1"/>
    <property type="molecule type" value="Genomic_DNA"/>
</dbReference>
<dbReference type="GO" id="GO:0003677">
    <property type="term" value="F:DNA binding"/>
    <property type="evidence" value="ECO:0007669"/>
    <property type="project" value="InterPro"/>
</dbReference>
<evidence type="ECO:0000256" key="1">
    <source>
        <dbReference type="ARBA" id="ARBA00012418"/>
    </source>
</evidence>
<keyword evidence="5" id="KW-0804">Transcription</keyword>
<evidence type="ECO:0000313" key="8">
    <source>
        <dbReference type="EMBL" id="AIF11231.1"/>
    </source>
</evidence>
<evidence type="ECO:0000259" key="7">
    <source>
        <dbReference type="Pfam" id="PF04998"/>
    </source>
</evidence>
<evidence type="ECO:0000256" key="3">
    <source>
        <dbReference type="ARBA" id="ARBA00022679"/>
    </source>
</evidence>
<keyword evidence="4 8" id="KW-0548">Nucleotidyltransferase</keyword>
<dbReference type="Gene3D" id="1.10.150.390">
    <property type="match status" value="1"/>
</dbReference>
<protein>
    <recommendedName>
        <fullName evidence="1">DNA-directed RNA polymerase</fullName>
        <ecNumber evidence="1">2.7.7.6</ecNumber>
    </recommendedName>
</protein>
<evidence type="ECO:0000256" key="5">
    <source>
        <dbReference type="ARBA" id="ARBA00023163"/>
    </source>
</evidence>
<sequence>MSDSSKSREENEILLPPKLKKAAEDFASKTKTRKQSEDFLNLVTSTYIKAKVEPGEGVGVVAAQSLGEPGTQMMMRTKHYAGTAMDVTRGLPRLIEIFDARRTPKTPMMEIYLDKANNTIEKAESMAHRLKETRIKNIMTEMSTDFAKYSVAVTLDRNELKKRNITPKKLENTLVEIYGNRISVEGGNKVVVKTEKKVASLLQKLKEDLRETHLSGIGGISYVVVQKKDRDYILYTSGTNLKDVLLVPGVDSSRTKSNDILEVEKVFGIEAARNMLVEETILTLDDAGLSVDNRHITLVSDTMCSDGRVKAVGRHGISGDKASILARASFEETVKHLLKAAAYNEEDPLNGVVENIIVGQVINLGTGVPELIMKKVDEK</sequence>
<dbReference type="AlphaFoldDB" id="A0A075H4K0"/>
<dbReference type="InterPro" id="IPR045867">
    <property type="entry name" value="DNA-dir_RpoC_beta_prime"/>
</dbReference>
<evidence type="ECO:0000256" key="4">
    <source>
        <dbReference type="ARBA" id="ARBA00022695"/>
    </source>
</evidence>
<dbReference type="Pfam" id="PF04998">
    <property type="entry name" value="RNA_pol_Rpb1_5"/>
    <property type="match status" value="1"/>
</dbReference>
<evidence type="ECO:0000256" key="6">
    <source>
        <dbReference type="ARBA" id="ARBA00048552"/>
    </source>
</evidence>
<dbReference type="InterPro" id="IPR007081">
    <property type="entry name" value="RNA_pol_Rpb1_5"/>
</dbReference>
<dbReference type="EC" id="2.7.7.6" evidence="1"/>
<keyword evidence="2 8" id="KW-0240">DNA-directed RNA polymerase</keyword>
<proteinExistence type="predicted"/>
<dbReference type="PANTHER" id="PTHR19376">
    <property type="entry name" value="DNA-DIRECTED RNA POLYMERASE"/>
    <property type="match status" value="1"/>
</dbReference>
<accession>A0A075H4K0</accession>
<dbReference type="GO" id="GO:0006351">
    <property type="term" value="P:DNA-templated transcription"/>
    <property type="evidence" value="ECO:0007669"/>
    <property type="project" value="InterPro"/>
</dbReference>
<organism evidence="8">
    <name type="scientific">uncultured marine group II/III euryarchaeote KM3_51_D01</name>
    <dbReference type="NCBI Taxonomy" id="1456454"/>
    <lineage>
        <taxon>Archaea</taxon>
        <taxon>Methanobacteriati</taxon>
        <taxon>Methanobacteriota</taxon>
        <taxon>environmental samples</taxon>
    </lineage>
</organism>
<feature type="domain" description="RNA polymerase Rpb1" evidence="7">
    <location>
        <begin position="19"/>
        <end position="323"/>
    </location>
</feature>